<dbReference type="EMBL" id="CP141769">
    <property type="protein sequence ID" value="WRS38939.1"/>
    <property type="molecule type" value="Genomic_DNA"/>
</dbReference>
<dbReference type="InterPro" id="IPR014985">
    <property type="entry name" value="WbqC"/>
</dbReference>
<evidence type="ECO:0000313" key="1">
    <source>
        <dbReference type="EMBL" id="WRS38939.1"/>
    </source>
</evidence>
<dbReference type="Proteomes" id="UP001334732">
    <property type="component" value="Chromosome"/>
</dbReference>
<accession>A0ABZ1CHS4</accession>
<dbReference type="RefSeq" id="WP_324779471.1">
    <property type="nucleotide sequence ID" value="NZ_CP141769.1"/>
</dbReference>
<sequence>MTRLAIMQPYFFPYIGYWQLIRAVDRFVIYDDVNYIKGGWVNRNRVLVNGEVVYLTVPLDHASPFRRICDTRLAPARPWREKLVRTIELAYRRAPCFDEVYPFVADLVRHETDSLSEYLVHQLRTIAAFLGIRTEFVPSSRAYGNAALAAQARVVDICRREGADTYVNASGGQALYDAGTFRGAGIDLRFIAMRPIPYAQRSAAFVPSLSIIDALMALGAAGIRPHLEAYDLREAA</sequence>
<gene>
    <name evidence="1" type="ORF">VA613_13150</name>
</gene>
<keyword evidence="2" id="KW-1185">Reference proteome</keyword>
<name>A0ABZ1CHS4_9PROT</name>
<protein>
    <submittedName>
        <fullName evidence="1">WbqC family protein</fullName>
    </submittedName>
</protein>
<organism evidence="1 2">
    <name type="scientific">Thiobacillus sedimenti</name>
    <dbReference type="NCBI Taxonomy" id="3110231"/>
    <lineage>
        <taxon>Bacteria</taxon>
        <taxon>Pseudomonadati</taxon>
        <taxon>Pseudomonadota</taxon>
        <taxon>Betaproteobacteria</taxon>
        <taxon>Nitrosomonadales</taxon>
        <taxon>Thiobacillaceae</taxon>
        <taxon>Thiobacillus</taxon>
    </lineage>
</organism>
<reference evidence="1 2" key="1">
    <citation type="submission" date="2023-12" db="EMBL/GenBank/DDBJ databases">
        <title>Thiobacillus sedimentum sp. nov., a chemolithoautotrophic sulfur-oxidizing bacterium isolated from freshwater sediment.</title>
        <authorList>
            <person name="Luo J."/>
            <person name="Dai C."/>
        </authorList>
    </citation>
    <scope>NUCLEOTIDE SEQUENCE [LARGE SCALE GENOMIC DNA]</scope>
    <source>
        <strain evidence="1 2">SCUT-2</strain>
    </source>
</reference>
<proteinExistence type="predicted"/>
<dbReference type="Pfam" id="PF08889">
    <property type="entry name" value="WbqC"/>
    <property type="match status" value="1"/>
</dbReference>
<evidence type="ECO:0000313" key="2">
    <source>
        <dbReference type="Proteomes" id="UP001334732"/>
    </source>
</evidence>